<dbReference type="SMART" id="SM00671">
    <property type="entry name" value="SEL1"/>
    <property type="match status" value="4"/>
</dbReference>
<accession>A0AAE3WCN7</accession>
<protein>
    <submittedName>
        <fullName evidence="2">Sel1 repeat family protein</fullName>
    </submittedName>
</protein>
<feature type="signal peptide" evidence="1">
    <location>
        <begin position="1"/>
        <end position="34"/>
    </location>
</feature>
<dbReference type="InterPro" id="IPR006597">
    <property type="entry name" value="Sel1-like"/>
</dbReference>
<dbReference type="RefSeq" id="WP_306735570.1">
    <property type="nucleotide sequence ID" value="NZ_JANHAX010000003.1"/>
</dbReference>
<gene>
    <name evidence="2" type="ORF">NO357_10260</name>
</gene>
<dbReference type="Gene3D" id="1.25.40.10">
    <property type="entry name" value="Tetratricopeptide repeat domain"/>
    <property type="match status" value="1"/>
</dbReference>
<dbReference type="InterPro" id="IPR011990">
    <property type="entry name" value="TPR-like_helical_dom_sf"/>
</dbReference>
<organism evidence="2 3">
    <name type="scientific">Marimonas arenosa</name>
    <dbReference type="NCBI Taxonomy" id="1795305"/>
    <lineage>
        <taxon>Bacteria</taxon>
        <taxon>Pseudomonadati</taxon>
        <taxon>Pseudomonadota</taxon>
        <taxon>Alphaproteobacteria</taxon>
        <taxon>Rhodobacterales</taxon>
        <taxon>Paracoccaceae</taxon>
        <taxon>Marimonas</taxon>
    </lineage>
</organism>
<dbReference type="Proteomes" id="UP001226762">
    <property type="component" value="Unassembled WGS sequence"/>
</dbReference>
<keyword evidence="1" id="KW-0732">Signal</keyword>
<dbReference type="AlphaFoldDB" id="A0AAE3WCN7"/>
<dbReference type="Pfam" id="PF08238">
    <property type="entry name" value="Sel1"/>
    <property type="match status" value="4"/>
</dbReference>
<reference evidence="2" key="2">
    <citation type="submission" date="2023-02" db="EMBL/GenBank/DDBJ databases">
        <title>'Rhodoalgimonas zhirmunskyi' gen. nov., isolated from a red alga.</title>
        <authorList>
            <person name="Nedashkovskaya O.I."/>
            <person name="Otstavnykh N.Y."/>
            <person name="Bystritskaya E.P."/>
            <person name="Balabanova L.A."/>
            <person name="Isaeva M.P."/>
        </authorList>
    </citation>
    <scope>NUCLEOTIDE SEQUENCE</scope>
    <source>
        <strain evidence="2">KCTC 52189</strain>
    </source>
</reference>
<feature type="chain" id="PRO_5041910328" evidence="1">
    <location>
        <begin position="35"/>
        <end position="476"/>
    </location>
</feature>
<sequence length="476" mass="51017">MKARSTSFSKPGVMRLAPAIAVLVIGLSAAPVMAQQTMVEPEAIAAADAAIWAKPGPAMLGEAQAVLEKAAADGDSAAQRILAQHLLYGWVLEKNVDKGLVLLKQAAAGGDGEAQAELGQSYLWGTWTETDVARGRDLLEQAAAQKDPEAMRMLGEQLVGGWRLGRDIDRGQALLQAAIEAGNDKANVALGKLLLYGQGVRRDRARALELFEAAAVAGNGAGLAIYGEDLMWREADATRAEAMLVRAGELGAGEAWSALAHGAMYGYLGGGRKSRAKYAGYVEKARAAGEQQVAVLEANRSMWGINMRASGPRTIEGLTLAADRGNAEAAKFLIELLRDGNDLNLRRRPIEAQAALESYTKLLSDKERAQYALTLAAAKARTPAAYAPVAESFDAQPELHSKWFGMEIMKANPNVAFYILQKRLKAEGLYRGPLNGYATRATLRAVYKACRTLEKPQVCNDSVMRRDVIGALLARD</sequence>
<dbReference type="GO" id="GO:0036503">
    <property type="term" value="P:ERAD pathway"/>
    <property type="evidence" value="ECO:0007669"/>
    <property type="project" value="TreeGrafter"/>
</dbReference>
<comment type="caution">
    <text evidence="2">The sequence shown here is derived from an EMBL/GenBank/DDBJ whole genome shotgun (WGS) entry which is preliminary data.</text>
</comment>
<evidence type="ECO:0000313" key="3">
    <source>
        <dbReference type="Proteomes" id="UP001226762"/>
    </source>
</evidence>
<dbReference type="SUPFAM" id="SSF81901">
    <property type="entry name" value="HCP-like"/>
    <property type="match status" value="1"/>
</dbReference>
<proteinExistence type="predicted"/>
<keyword evidence="3" id="KW-1185">Reference proteome</keyword>
<evidence type="ECO:0000313" key="2">
    <source>
        <dbReference type="EMBL" id="MDQ2090279.1"/>
    </source>
</evidence>
<reference evidence="2" key="1">
    <citation type="submission" date="2022-07" db="EMBL/GenBank/DDBJ databases">
        <authorList>
            <person name="Otstavnykh N."/>
            <person name="Isaeva M."/>
            <person name="Bystritskaya E."/>
        </authorList>
    </citation>
    <scope>NUCLEOTIDE SEQUENCE</scope>
    <source>
        <strain evidence="2">KCTC 52189</strain>
    </source>
</reference>
<dbReference type="PANTHER" id="PTHR11102:SF147">
    <property type="entry name" value="SEL1L ADAPTOR SUBUNIT OF ERAD E3 UBIQUITIN LIGASE"/>
    <property type="match status" value="1"/>
</dbReference>
<dbReference type="PANTHER" id="PTHR11102">
    <property type="entry name" value="SEL-1-LIKE PROTEIN"/>
    <property type="match status" value="1"/>
</dbReference>
<name>A0AAE3WCN7_9RHOB</name>
<dbReference type="EMBL" id="JANHAX010000003">
    <property type="protein sequence ID" value="MDQ2090279.1"/>
    <property type="molecule type" value="Genomic_DNA"/>
</dbReference>
<dbReference type="InterPro" id="IPR050767">
    <property type="entry name" value="Sel1_AlgK"/>
</dbReference>
<evidence type="ECO:0000256" key="1">
    <source>
        <dbReference type="SAM" id="SignalP"/>
    </source>
</evidence>